<reference evidence="1 2" key="1">
    <citation type="submission" date="2018-06" db="EMBL/GenBank/DDBJ databases">
        <title>Comparative genomics reveals the genomic features of Rhizophagus irregularis, R. cerebriforme, R. diaphanum and Gigaspora rosea, and their symbiotic lifestyle signature.</title>
        <authorList>
            <person name="Morin E."/>
            <person name="San Clemente H."/>
            <person name="Chen E.C.H."/>
            <person name="De La Providencia I."/>
            <person name="Hainaut M."/>
            <person name="Kuo A."/>
            <person name="Kohler A."/>
            <person name="Murat C."/>
            <person name="Tang N."/>
            <person name="Roy S."/>
            <person name="Loubradou J."/>
            <person name="Henrissat B."/>
            <person name="Grigoriev I.V."/>
            <person name="Corradi N."/>
            <person name="Roux C."/>
            <person name="Martin F.M."/>
        </authorList>
    </citation>
    <scope>NUCLEOTIDE SEQUENCE [LARGE SCALE GENOMIC DNA]</scope>
    <source>
        <strain evidence="1 2">DAOM 227022</strain>
    </source>
</reference>
<dbReference type="EMBL" id="QKYT01000068">
    <property type="protein sequence ID" value="RIA95089.1"/>
    <property type="molecule type" value="Genomic_DNA"/>
</dbReference>
<organism evidence="1 2">
    <name type="scientific">Glomus cerebriforme</name>
    <dbReference type="NCBI Taxonomy" id="658196"/>
    <lineage>
        <taxon>Eukaryota</taxon>
        <taxon>Fungi</taxon>
        <taxon>Fungi incertae sedis</taxon>
        <taxon>Mucoromycota</taxon>
        <taxon>Glomeromycotina</taxon>
        <taxon>Glomeromycetes</taxon>
        <taxon>Glomerales</taxon>
        <taxon>Glomeraceae</taxon>
        <taxon>Glomus</taxon>
    </lineage>
</organism>
<proteinExistence type="predicted"/>
<keyword evidence="2" id="KW-1185">Reference proteome</keyword>
<name>A0A397TCM3_9GLOM</name>
<sequence>MLKLNKDVLYLIFEELIDDKKILCSCLLVNKDWCKMVIPILWRDPWKSLTKEKEKLLLNVVVSHLSDESRKRLIKRKLLSSLYYQKPLFDYISFCRHLNLIVIQKIINSNYKKSKLLIIQKEIFNLFINGNTKITHLYIPTQFDYKIHLIPGTKRCFSEIEFLRCNTSINNDVLAGLSLIRLKILELDNDYYRILTGNCLENLSLPFLQILRACRVPIKALANLIENTNGYLTEIKIDYISHDQIDNKRIIKSIYQNCPKLKYLKLLFRNSNILELDNLLTNCQHLNGLFVIGSTADVFDWDNLFEILVKSSPICLFKFKIYSYAAPNLDSVKLFFDKWKGRRPMLLQLNRLKNMEDVIEKYKAEGIIEKYKNCLYGKDFEWV</sequence>
<evidence type="ECO:0000313" key="1">
    <source>
        <dbReference type="EMBL" id="RIA95089.1"/>
    </source>
</evidence>
<accession>A0A397TCM3</accession>
<protein>
    <recommendedName>
        <fullName evidence="3">F-box domain-containing protein</fullName>
    </recommendedName>
</protein>
<dbReference type="Proteomes" id="UP000265703">
    <property type="component" value="Unassembled WGS sequence"/>
</dbReference>
<gene>
    <name evidence="1" type="ORF">C1645_817207</name>
</gene>
<dbReference type="OrthoDB" id="2328882at2759"/>
<dbReference type="AlphaFoldDB" id="A0A397TCM3"/>
<comment type="caution">
    <text evidence="1">The sequence shown here is derived from an EMBL/GenBank/DDBJ whole genome shotgun (WGS) entry which is preliminary data.</text>
</comment>
<evidence type="ECO:0000313" key="2">
    <source>
        <dbReference type="Proteomes" id="UP000265703"/>
    </source>
</evidence>
<evidence type="ECO:0008006" key="3">
    <source>
        <dbReference type="Google" id="ProtNLM"/>
    </source>
</evidence>